<gene>
    <name evidence="8" type="ORF">OJ962_00705</name>
</gene>
<dbReference type="InterPro" id="IPR036938">
    <property type="entry name" value="PAP2/HPO_sf"/>
</dbReference>
<evidence type="ECO:0000256" key="3">
    <source>
        <dbReference type="ARBA" id="ARBA00022692"/>
    </source>
</evidence>
<keyword evidence="6" id="KW-0472">Membrane</keyword>
<dbReference type="EMBL" id="JAPCID010000001">
    <property type="protein sequence ID" value="MDA0135999.1"/>
    <property type="molecule type" value="Genomic_DNA"/>
</dbReference>
<dbReference type="PANTHER" id="PTHR14969">
    <property type="entry name" value="SPHINGOSINE-1-PHOSPHATE PHOSPHOHYDROLASE"/>
    <property type="match status" value="1"/>
</dbReference>
<dbReference type="Proteomes" id="UP001147700">
    <property type="component" value="Unassembled WGS sequence"/>
</dbReference>
<keyword evidence="4" id="KW-0378">Hydrolase</keyword>
<dbReference type="PANTHER" id="PTHR14969:SF62">
    <property type="entry name" value="DECAPRENYLPHOSPHORYL-5-PHOSPHORIBOSE PHOSPHATASE RV3807C-RELATED"/>
    <property type="match status" value="1"/>
</dbReference>
<evidence type="ECO:0000256" key="6">
    <source>
        <dbReference type="ARBA" id="ARBA00023136"/>
    </source>
</evidence>
<dbReference type="Pfam" id="PF01569">
    <property type="entry name" value="PAP2"/>
    <property type="match status" value="1"/>
</dbReference>
<comment type="caution">
    <text evidence="8">The sequence shown here is derived from an EMBL/GenBank/DDBJ whole genome shotgun (WGS) entry which is preliminary data.</text>
</comment>
<feature type="domain" description="Phosphatidic acid phosphatase type 2/haloperoxidase" evidence="7">
    <location>
        <begin position="74"/>
        <end position="178"/>
    </location>
</feature>
<evidence type="ECO:0000313" key="9">
    <source>
        <dbReference type="Proteomes" id="UP001147700"/>
    </source>
</evidence>
<dbReference type="SUPFAM" id="SSF48317">
    <property type="entry name" value="Acid phosphatase/Vanadium-dependent haloperoxidase"/>
    <property type="match status" value="1"/>
</dbReference>
<dbReference type="InterPro" id="IPR000326">
    <property type="entry name" value="PAP2/HPO"/>
</dbReference>
<dbReference type="RefSeq" id="WP_202954714.1">
    <property type="nucleotide sequence ID" value="NZ_JAPCID010000001.1"/>
</dbReference>
<dbReference type="SMART" id="SM00014">
    <property type="entry name" value="acidPPc"/>
    <property type="match status" value="1"/>
</dbReference>
<evidence type="ECO:0000256" key="4">
    <source>
        <dbReference type="ARBA" id="ARBA00022801"/>
    </source>
</evidence>
<evidence type="ECO:0000259" key="7">
    <source>
        <dbReference type="SMART" id="SM00014"/>
    </source>
</evidence>
<dbReference type="Gene3D" id="1.20.144.10">
    <property type="entry name" value="Phosphatidic acid phosphatase type 2/haloperoxidase"/>
    <property type="match status" value="1"/>
</dbReference>
<comment type="subcellular location">
    <subcellularLocation>
        <location evidence="1">Cell membrane</location>
        <topology evidence="1">Multi-pass membrane protein</topology>
    </subcellularLocation>
</comment>
<keyword evidence="2" id="KW-1003">Cell membrane</keyword>
<evidence type="ECO:0000313" key="8">
    <source>
        <dbReference type="EMBL" id="MDA0135999.1"/>
    </source>
</evidence>
<sequence>MSQTSTESVSDAPAWRVTFNAVDLALYRRARSMAHGPDVVSMVRRYSRLGEHGAVWLGAGLAGALVDRSRRRHWLRATATVGAAYLTSTSIKMAIARQRPAIEDLPHLMATPTGLSFPSSHSTSSFAAARAYGALVPGAPLQLAAAAMAFSRLYLGVHYPSDVVAGAALGTAIGSLGR</sequence>
<evidence type="ECO:0000256" key="1">
    <source>
        <dbReference type="ARBA" id="ARBA00004651"/>
    </source>
</evidence>
<evidence type="ECO:0000256" key="2">
    <source>
        <dbReference type="ARBA" id="ARBA00022475"/>
    </source>
</evidence>
<evidence type="ECO:0000256" key="5">
    <source>
        <dbReference type="ARBA" id="ARBA00022989"/>
    </source>
</evidence>
<name>A0ABT4RBU8_9ACTN</name>
<proteinExistence type="predicted"/>
<keyword evidence="9" id="KW-1185">Reference proteome</keyword>
<accession>A0ABT4RBU8</accession>
<keyword evidence="3" id="KW-0812">Transmembrane</keyword>
<organism evidence="8 9">
    <name type="scientific">Solirubrobacter deserti</name>
    <dbReference type="NCBI Taxonomy" id="2282478"/>
    <lineage>
        <taxon>Bacteria</taxon>
        <taxon>Bacillati</taxon>
        <taxon>Actinomycetota</taxon>
        <taxon>Thermoleophilia</taxon>
        <taxon>Solirubrobacterales</taxon>
        <taxon>Solirubrobacteraceae</taxon>
        <taxon>Solirubrobacter</taxon>
    </lineage>
</organism>
<protein>
    <submittedName>
        <fullName evidence="8">Phosphatase PAP2 family protein</fullName>
    </submittedName>
</protein>
<keyword evidence="5" id="KW-1133">Transmembrane helix</keyword>
<reference evidence="8" key="1">
    <citation type="submission" date="2022-10" db="EMBL/GenBank/DDBJ databases">
        <title>The WGS of Solirubrobacter sp. CPCC 204708.</title>
        <authorList>
            <person name="Jiang Z."/>
        </authorList>
    </citation>
    <scope>NUCLEOTIDE SEQUENCE</scope>
    <source>
        <strain evidence="8">CPCC 204708</strain>
    </source>
</reference>